<comment type="caution">
    <text evidence="1">The sequence shown here is derived from an EMBL/GenBank/DDBJ whole genome shotgun (WGS) entry which is preliminary data.</text>
</comment>
<protein>
    <submittedName>
        <fullName evidence="1">Uncharacterized protein</fullName>
    </submittedName>
</protein>
<dbReference type="AlphaFoldDB" id="A0A840YB67"/>
<evidence type="ECO:0000313" key="1">
    <source>
        <dbReference type="EMBL" id="MBB5709279.1"/>
    </source>
</evidence>
<proteinExistence type="predicted"/>
<accession>A0A840YB67</accession>
<keyword evidence="2" id="KW-1185">Reference proteome</keyword>
<organism evidence="1 2">
    <name type="scientific">Sphingomonas xinjiangensis</name>
    <dbReference type="NCBI Taxonomy" id="643568"/>
    <lineage>
        <taxon>Bacteria</taxon>
        <taxon>Pseudomonadati</taxon>
        <taxon>Pseudomonadota</taxon>
        <taxon>Alphaproteobacteria</taxon>
        <taxon>Sphingomonadales</taxon>
        <taxon>Sphingomonadaceae</taxon>
        <taxon>Sphingomonas</taxon>
    </lineage>
</organism>
<sequence length="95" mass="9970">MAFGLSTASLASIALIATAGSDKKAVHSVEVRGSEYRVIVNGDKVEVRTPKPLVVWNQVVRSEQLDAVVQATGCKAVDDSGTDVLRAKLDCSAAK</sequence>
<reference evidence="1 2" key="1">
    <citation type="submission" date="2020-08" db="EMBL/GenBank/DDBJ databases">
        <title>Genomic Encyclopedia of Type Strains, Phase IV (KMG-IV): sequencing the most valuable type-strain genomes for metagenomic binning, comparative biology and taxonomic classification.</title>
        <authorList>
            <person name="Goeker M."/>
        </authorList>
    </citation>
    <scope>NUCLEOTIDE SEQUENCE [LARGE SCALE GENOMIC DNA]</scope>
    <source>
        <strain evidence="1 2">DSM 26736</strain>
    </source>
</reference>
<dbReference type="Proteomes" id="UP000527143">
    <property type="component" value="Unassembled WGS sequence"/>
</dbReference>
<name>A0A840YB67_9SPHN</name>
<evidence type="ECO:0000313" key="2">
    <source>
        <dbReference type="Proteomes" id="UP000527143"/>
    </source>
</evidence>
<dbReference type="EMBL" id="JACIJF010000001">
    <property type="protein sequence ID" value="MBB5709279.1"/>
    <property type="molecule type" value="Genomic_DNA"/>
</dbReference>
<dbReference type="RefSeq" id="WP_184083841.1">
    <property type="nucleotide sequence ID" value="NZ_JACIJF010000001.1"/>
</dbReference>
<gene>
    <name evidence="1" type="ORF">FHT02_000485</name>
</gene>